<comment type="caution">
    <text evidence="11">The sequence shown here is derived from an EMBL/GenBank/DDBJ whole genome shotgun (WGS) entry which is preliminary data.</text>
</comment>
<evidence type="ECO:0000256" key="1">
    <source>
        <dbReference type="ARBA" id="ARBA00004752"/>
    </source>
</evidence>
<feature type="domain" description="L,D-TPase catalytic" evidence="10">
    <location>
        <begin position="263"/>
        <end position="399"/>
    </location>
</feature>
<keyword evidence="4 7" id="KW-0573">Peptidoglycan synthesis</keyword>
<dbReference type="PANTHER" id="PTHR30582">
    <property type="entry name" value="L,D-TRANSPEPTIDASE"/>
    <property type="match status" value="1"/>
</dbReference>
<dbReference type="PROSITE" id="PS52029">
    <property type="entry name" value="LD_TPASE"/>
    <property type="match status" value="1"/>
</dbReference>
<dbReference type="Proteomes" id="UP001596413">
    <property type="component" value="Unassembled WGS sequence"/>
</dbReference>
<evidence type="ECO:0000256" key="9">
    <source>
        <dbReference type="SAM" id="SignalP"/>
    </source>
</evidence>
<evidence type="ECO:0000256" key="7">
    <source>
        <dbReference type="PROSITE-ProRule" id="PRU01373"/>
    </source>
</evidence>
<dbReference type="InterPro" id="IPR006311">
    <property type="entry name" value="TAT_signal"/>
</dbReference>
<dbReference type="CDD" id="cd16913">
    <property type="entry name" value="YkuD_like"/>
    <property type="match status" value="1"/>
</dbReference>
<feature type="region of interest" description="Disordered" evidence="8">
    <location>
        <begin position="39"/>
        <end position="69"/>
    </location>
</feature>
<dbReference type="Pfam" id="PF17964">
    <property type="entry name" value="Big_10"/>
    <property type="match status" value="1"/>
</dbReference>
<dbReference type="InterPro" id="IPR038063">
    <property type="entry name" value="Transpep_catalytic_dom"/>
</dbReference>
<evidence type="ECO:0000256" key="6">
    <source>
        <dbReference type="ARBA" id="ARBA00023316"/>
    </source>
</evidence>
<keyword evidence="2" id="KW-0808">Transferase</keyword>
<gene>
    <name evidence="11" type="ORF">ACFQLX_03805</name>
</gene>
<protein>
    <submittedName>
        <fullName evidence="11">Ig-like domain-containing protein</fullName>
    </submittedName>
</protein>
<dbReference type="PROSITE" id="PS51318">
    <property type="entry name" value="TAT"/>
    <property type="match status" value="1"/>
</dbReference>
<keyword evidence="12" id="KW-1185">Reference proteome</keyword>
<reference evidence="12" key="1">
    <citation type="journal article" date="2019" name="Int. J. Syst. Evol. Microbiol.">
        <title>The Global Catalogue of Microorganisms (GCM) 10K type strain sequencing project: providing services to taxonomists for standard genome sequencing and annotation.</title>
        <authorList>
            <consortium name="The Broad Institute Genomics Platform"/>
            <consortium name="The Broad Institute Genome Sequencing Center for Infectious Disease"/>
            <person name="Wu L."/>
            <person name="Ma J."/>
        </authorList>
    </citation>
    <scope>NUCLEOTIDE SEQUENCE [LARGE SCALE GENOMIC DNA]</scope>
    <source>
        <strain evidence="12">CGMCC 1.13681</strain>
    </source>
</reference>
<keyword evidence="3 7" id="KW-0133">Cell shape</keyword>
<dbReference type="RefSeq" id="WP_386411882.1">
    <property type="nucleotide sequence ID" value="NZ_JBHSZO010000004.1"/>
</dbReference>
<name>A0ABW2G949_9ACTN</name>
<keyword evidence="9" id="KW-0732">Signal</keyword>
<keyword evidence="5" id="KW-0012">Acyltransferase</keyword>
<feature type="chain" id="PRO_5046203703" evidence="9">
    <location>
        <begin position="31"/>
        <end position="428"/>
    </location>
</feature>
<feature type="signal peptide" evidence="9">
    <location>
        <begin position="1"/>
        <end position="30"/>
    </location>
</feature>
<sequence length="428" mass="44606">MNTPRTHRTPRRSLLAAVALAAGSALLLSACGGTDEAAGSAHQQLAGGKSEEGGKAGKPAEPESAPDSVITVTPEDGARNVGINRGTKVTVAKGTLTGVVLKDAAGTEVPGTVAADGRSWAPDSALRRGTDYSLVAKAKDGRGRISTSHSDFSTVSAAGSFIGHFQSDIEGATVGGGMYPSITFDKPVVNKALVESRITASASSGQRLVGHWFGDRRLDLRPQTYFAPGTRVTFHLDLDGVEASPGVVGVQDRWVSYTVGRTQVSTVDVAARTMTVVRDGVVVKTVPISAGSAENPTYNGTMTISEKFKETRMDGSTVGFVDDKGESDYDIADVPHAMRLSTSGTFIHGNYWGGKDVFGNVNTSHGCVGLRDVQGAGDASTPGAWFYENSLIGDLVVVKNSPDRTISPDNGINGWSMDWAAWTAGSAL</sequence>
<feature type="active site" description="Proton donor/acceptor" evidence="7">
    <location>
        <position position="348"/>
    </location>
</feature>
<dbReference type="InterPro" id="IPR050979">
    <property type="entry name" value="LD-transpeptidase"/>
</dbReference>
<evidence type="ECO:0000259" key="10">
    <source>
        <dbReference type="PROSITE" id="PS52029"/>
    </source>
</evidence>
<proteinExistence type="predicted"/>
<dbReference type="PROSITE" id="PS51257">
    <property type="entry name" value="PROKAR_LIPOPROTEIN"/>
    <property type="match status" value="1"/>
</dbReference>
<accession>A0ABW2G949</accession>
<dbReference type="Pfam" id="PF03734">
    <property type="entry name" value="YkuD"/>
    <property type="match status" value="1"/>
</dbReference>
<dbReference type="EMBL" id="JBHSZO010000004">
    <property type="protein sequence ID" value="MFC7217298.1"/>
    <property type="molecule type" value="Genomic_DNA"/>
</dbReference>
<evidence type="ECO:0000256" key="4">
    <source>
        <dbReference type="ARBA" id="ARBA00022984"/>
    </source>
</evidence>
<evidence type="ECO:0000313" key="12">
    <source>
        <dbReference type="Proteomes" id="UP001596413"/>
    </source>
</evidence>
<keyword evidence="6 7" id="KW-0961">Cell wall biogenesis/degradation</keyword>
<evidence type="ECO:0000256" key="3">
    <source>
        <dbReference type="ARBA" id="ARBA00022960"/>
    </source>
</evidence>
<evidence type="ECO:0000256" key="5">
    <source>
        <dbReference type="ARBA" id="ARBA00023315"/>
    </source>
</evidence>
<dbReference type="Gene3D" id="2.60.40.3710">
    <property type="match status" value="1"/>
</dbReference>
<evidence type="ECO:0000313" key="11">
    <source>
        <dbReference type="EMBL" id="MFC7217298.1"/>
    </source>
</evidence>
<dbReference type="InterPro" id="IPR041280">
    <property type="entry name" value="Big_10"/>
</dbReference>
<comment type="pathway">
    <text evidence="1 7">Cell wall biogenesis; peptidoglycan biosynthesis.</text>
</comment>
<feature type="active site" description="Nucleophile" evidence="7">
    <location>
        <position position="367"/>
    </location>
</feature>
<feature type="compositionally biased region" description="Basic and acidic residues" evidence="8">
    <location>
        <begin position="49"/>
        <end position="61"/>
    </location>
</feature>
<dbReference type="Gene3D" id="2.40.440.10">
    <property type="entry name" value="L,D-transpeptidase catalytic domain-like"/>
    <property type="match status" value="1"/>
</dbReference>
<evidence type="ECO:0000256" key="8">
    <source>
        <dbReference type="SAM" id="MobiDB-lite"/>
    </source>
</evidence>
<dbReference type="PANTHER" id="PTHR30582:SF2">
    <property type="entry name" value="L,D-TRANSPEPTIDASE YCIB-RELATED"/>
    <property type="match status" value="1"/>
</dbReference>
<dbReference type="Gene3D" id="2.60.40.3780">
    <property type="match status" value="1"/>
</dbReference>
<organism evidence="11 12">
    <name type="scientific">Streptomyces polyrhachis</name>
    <dbReference type="NCBI Taxonomy" id="1282885"/>
    <lineage>
        <taxon>Bacteria</taxon>
        <taxon>Bacillati</taxon>
        <taxon>Actinomycetota</taxon>
        <taxon>Actinomycetes</taxon>
        <taxon>Kitasatosporales</taxon>
        <taxon>Streptomycetaceae</taxon>
        <taxon>Streptomyces</taxon>
    </lineage>
</organism>
<dbReference type="SUPFAM" id="SSF141523">
    <property type="entry name" value="L,D-transpeptidase catalytic domain-like"/>
    <property type="match status" value="1"/>
</dbReference>
<dbReference type="InterPro" id="IPR005490">
    <property type="entry name" value="LD_TPept_cat_dom"/>
</dbReference>
<evidence type="ECO:0000256" key="2">
    <source>
        <dbReference type="ARBA" id="ARBA00022679"/>
    </source>
</evidence>